<dbReference type="AlphaFoldDB" id="A9EUX1"/>
<gene>
    <name evidence="1" type="ordered locus">sce0982</name>
</gene>
<reference evidence="1 2" key="1">
    <citation type="journal article" date="2007" name="Nat. Biotechnol.">
        <title>Complete genome sequence of the myxobacterium Sorangium cellulosum.</title>
        <authorList>
            <person name="Schneiker S."/>
            <person name="Perlova O."/>
            <person name="Kaiser O."/>
            <person name="Gerth K."/>
            <person name="Alici A."/>
            <person name="Altmeyer M.O."/>
            <person name="Bartels D."/>
            <person name="Bekel T."/>
            <person name="Beyer S."/>
            <person name="Bode E."/>
            <person name="Bode H.B."/>
            <person name="Bolten C.J."/>
            <person name="Choudhuri J.V."/>
            <person name="Doss S."/>
            <person name="Elnakady Y.A."/>
            <person name="Frank B."/>
            <person name="Gaigalat L."/>
            <person name="Goesmann A."/>
            <person name="Groeger C."/>
            <person name="Gross F."/>
            <person name="Jelsbak L."/>
            <person name="Jelsbak L."/>
            <person name="Kalinowski J."/>
            <person name="Kegler C."/>
            <person name="Knauber T."/>
            <person name="Konietzny S."/>
            <person name="Kopp M."/>
            <person name="Krause L."/>
            <person name="Krug D."/>
            <person name="Linke B."/>
            <person name="Mahmud T."/>
            <person name="Martinez-Arias R."/>
            <person name="McHardy A.C."/>
            <person name="Merai M."/>
            <person name="Meyer F."/>
            <person name="Mormann S."/>
            <person name="Munoz-Dorado J."/>
            <person name="Perez J."/>
            <person name="Pradella S."/>
            <person name="Rachid S."/>
            <person name="Raddatz G."/>
            <person name="Rosenau F."/>
            <person name="Rueckert C."/>
            <person name="Sasse F."/>
            <person name="Scharfe M."/>
            <person name="Schuster S.C."/>
            <person name="Suen G."/>
            <person name="Treuner-Lange A."/>
            <person name="Velicer G.J."/>
            <person name="Vorholter F.-J."/>
            <person name="Weissman K.J."/>
            <person name="Welch R.D."/>
            <person name="Wenzel S.C."/>
            <person name="Whitworth D.E."/>
            <person name="Wilhelm S."/>
            <person name="Wittmann C."/>
            <person name="Bloecker H."/>
            <person name="Puehler A."/>
            <person name="Mueller R."/>
        </authorList>
    </citation>
    <scope>NUCLEOTIDE SEQUENCE [LARGE SCALE GENOMIC DNA]</scope>
    <source>
        <strain evidence="2">So ce56</strain>
    </source>
</reference>
<dbReference type="EMBL" id="AM746676">
    <property type="protein sequence ID" value="CAN91139.1"/>
    <property type="molecule type" value="Genomic_DNA"/>
</dbReference>
<dbReference type="HOGENOM" id="CLU_1609713_0_0_7"/>
<organism evidence="1 2">
    <name type="scientific">Sorangium cellulosum (strain So ce56)</name>
    <name type="common">Polyangium cellulosum (strain So ce56)</name>
    <dbReference type="NCBI Taxonomy" id="448385"/>
    <lineage>
        <taxon>Bacteria</taxon>
        <taxon>Pseudomonadati</taxon>
        <taxon>Myxococcota</taxon>
        <taxon>Polyangia</taxon>
        <taxon>Polyangiales</taxon>
        <taxon>Polyangiaceae</taxon>
        <taxon>Sorangium</taxon>
    </lineage>
</organism>
<name>A9EUX1_SORC5</name>
<keyword evidence="2" id="KW-1185">Reference proteome</keyword>
<protein>
    <submittedName>
        <fullName evidence="1">Uncharacterized protein</fullName>
    </submittedName>
</protein>
<dbReference type="RefSeq" id="WP_012233616.1">
    <property type="nucleotide sequence ID" value="NC_010162.1"/>
</dbReference>
<evidence type="ECO:0000313" key="2">
    <source>
        <dbReference type="Proteomes" id="UP000002139"/>
    </source>
</evidence>
<evidence type="ECO:0000313" key="1">
    <source>
        <dbReference type="EMBL" id="CAN91139.1"/>
    </source>
</evidence>
<dbReference type="BioCyc" id="SCEL448385:SCE_RS05125-MONOMER"/>
<accession>A9EUX1</accession>
<dbReference type="Proteomes" id="UP000002139">
    <property type="component" value="Chromosome"/>
</dbReference>
<dbReference type="KEGG" id="scl:sce0982"/>
<proteinExistence type="predicted"/>
<sequence>MDEDEELRESENLEQIVRASAGDAAVHVTDGESVDDVRDYGRVLDALDAISGGVLGITARRFEEGATRTIVLDRGARAAIELRLEGDTDWIDHPALVEQLDRALEADGAPGRFYAFCSRSWGQEVGFAYLPKAEGERIAELVAAREDIAIFEDFFPKGRQTVDED</sequence>